<organism evidence="1 2">
    <name type="scientific">Peribacillus frigoritolerans</name>
    <dbReference type="NCBI Taxonomy" id="450367"/>
    <lineage>
        <taxon>Bacteria</taxon>
        <taxon>Bacillati</taxon>
        <taxon>Bacillota</taxon>
        <taxon>Bacilli</taxon>
        <taxon>Bacillales</taxon>
        <taxon>Bacillaceae</taxon>
        <taxon>Peribacillus</taxon>
    </lineage>
</organism>
<gene>
    <name evidence="1" type="ORF">QUF85_15480</name>
</gene>
<sequence length="95" mass="10922">MLVLLGNHFPVEKVQSIRNAGIKTAVWLTDCPYYFDKTIQYTIEYDFVLTNDYQKFGCKQVYYMPLAVNTGVFRPQPVNLSYLSGICIVATAFHE</sequence>
<evidence type="ECO:0000313" key="1">
    <source>
        <dbReference type="EMBL" id="MDM5284693.1"/>
    </source>
</evidence>
<proteinExistence type="predicted"/>
<dbReference type="Proteomes" id="UP001238973">
    <property type="component" value="Unassembled WGS sequence"/>
</dbReference>
<dbReference type="EMBL" id="JAUCFI010000003">
    <property type="protein sequence ID" value="MDM5284693.1"/>
    <property type="molecule type" value="Genomic_DNA"/>
</dbReference>
<name>A0AAJ1QNQ7_9BACI</name>
<protein>
    <submittedName>
        <fullName evidence="1">DUF3880 domain-containing protein</fullName>
    </submittedName>
</protein>
<accession>A0AAJ1QNQ7</accession>
<reference evidence="1" key="1">
    <citation type="submission" date="2023-06" db="EMBL/GenBank/DDBJ databases">
        <title>Comparative genomics of Bacillaceae isolates and their secondary metabolite potential.</title>
        <authorList>
            <person name="Song L."/>
            <person name="Nielsen L.J."/>
            <person name="Mohite O."/>
            <person name="Xu X."/>
            <person name="Weber T."/>
            <person name="Kovacs A.T."/>
        </authorList>
    </citation>
    <scope>NUCLEOTIDE SEQUENCE</scope>
    <source>
        <strain evidence="1">G1S1</strain>
    </source>
</reference>
<dbReference type="AlphaFoldDB" id="A0AAJ1QNQ7"/>
<evidence type="ECO:0000313" key="2">
    <source>
        <dbReference type="Proteomes" id="UP001238973"/>
    </source>
</evidence>
<comment type="caution">
    <text evidence="1">The sequence shown here is derived from an EMBL/GenBank/DDBJ whole genome shotgun (WGS) entry which is preliminary data.</text>
</comment>